<dbReference type="AlphaFoldDB" id="A0A6A6RG47"/>
<evidence type="ECO:0000313" key="2">
    <source>
        <dbReference type="EMBL" id="KAF2634429.1"/>
    </source>
</evidence>
<feature type="region of interest" description="Disordered" evidence="1">
    <location>
        <begin position="230"/>
        <end position="266"/>
    </location>
</feature>
<dbReference type="EMBL" id="MU006830">
    <property type="protein sequence ID" value="KAF2634429.1"/>
    <property type="molecule type" value="Genomic_DNA"/>
</dbReference>
<feature type="compositionally biased region" description="Basic and acidic residues" evidence="1">
    <location>
        <begin position="342"/>
        <end position="360"/>
    </location>
</feature>
<accession>A0A6A6RG47</accession>
<dbReference type="OrthoDB" id="10668082at2759"/>
<evidence type="ECO:0000256" key="1">
    <source>
        <dbReference type="SAM" id="MobiDB-lite"/>
    </source>
</evidence>
<keyword evidence="3" id="KW-1185">Reference proteome</keyword>
<dbReference type="Proteomes" id="UP000799753">
    <property type="component" value="Unassembled WGS sequence"/>
</dbReference>
<feature type="compositionally biased region" description="Basic and acidic residues" evidence="1">
    <location>
        <begin position="237"/>
        <end position="266"/>
    </location>
</feature>
<name>A0A6A6RG47_9PLEO</name>
<gene>
    <name evidence="2" type="ORF">P280DRAFT_524122</name>
</gene>
<reference evidence="2" key="1">
    <citation type="journal article" date="2020" name="Stud. Mycol.">
        <title>101 Dothideomycetes genomes: a test case for predicting lifestyles and emergence of pathogens.</title>
        <authorList>
            <person name="Haridas S."/>
            <person name="Albert R."/>
            <person name="Binder M."/>
            <person name="Bloem J."/>
            <person name="Labutti K."/>
            <person name="Salamov A."/>
            <person name="Andreopoulos B."/>
            <person name="Baker S."/>
            <person name="Barry K."/>
            <person name="Bills G."/>
            <person name="Bluhm B."/>
            <person name="Cannon C."/>
            <person name="Castanera R."/>
            <person name="Culley D."/>
            <person name="Daum C."/>
            <person name="Ezra D."/>
            <person name="Gonzalez J."/>
            <person name="Henrissat B."/>
            <person name="Kuo A."/>
            <person name="Liang C."/>
            <person name="Lipzen A."/>
            <person name="Lutzoni F."/>
            <person name="Magnuson J."/>
            <person name="Mondo S."/>
            <person name="Nolan M."/>
            <person name="Ohm R."/>
            <person name="Pangilinan J."/>
            <person name="Park H.-J."/>
            <person name="Ramirez L."/>
            <person name="Alfaro M."/>
            <person name="Sun H."/>
            <person name="Tritt A."/>
            <person name="Yoshinaga Y."/>
            <person name="Zwiers L.-H."/>
            <person name="Turgeon B."/>
            <person name="Goodwin S."/>
            <person name="Spatafora J."/>
            <person name="Crous P."/>
            <person name="Grigoriev I."/>
        </authorList>
    </citation>
    <scope>NUCLEOTIDE SEQUENCE</scope>
    <source>
        <strain evidence="2">CBS 473.64</strain>
    </source>
</reference>
<proteinExistence type="predicted"/>
<evidence type="ECO:0000313" key="3">
    <source>
        <dbReference type="Proteomes" id="UP000799753"/>
    </source>
</evidence>
<organism evidence="2 3">
    <name type="scientific">Massarina eburnea CBS 473.64</name>
    <dbReference type="NCBI Taxonomy" id="1395130"/>
    <lineage>
        <taxon>Eukaryota</taxon>
        <taxon>Fungi</taxon>
        <taxon>Dikarya</taxon>
        <taxon>Ascomycota</taxon>
        <taxon>Pezizomycotina</taxon>
        <taxon>Dothideomycetes</taxon>
        <taxon>Pleosporomycetidae</taxon>
        <taxon>Pleosporales</taxon>
        <taxon>Massarineae</taxon>
        <taxon>Massarinaceae</taxon>
        <taxon>Massarina</taxon>
    </lineage>
</organism>
<sequence>MSATPVLRKKKVSSTVKCIGAVKPATKIDNASKPPPSSTDAECWACRSTDKRTKKCTICRTSGFPIILASDPINHLFAKNKWGGPSPVFLAKAEDAANVFAAIPDEMEALKGITRIGQAKYSLEDARKNEPLVLVDANEEKDTPAIVLVPATESVPTMDLKTWKVLGKHPYEGYAVNIITTQRMKKKAKHSAVLCKCIKCYTARWADCSARLAWGGVAGEKVNPVEMAEIEGNVETEGTKARSEVGTEKKADDKSRKSRRDSAAGEYDGKKELKAWWEPVPREMEEKELGLSTKALRVSIFSVDWSDPKEPALFLPREKRLSAKRGVSGLRTMYVAQGGIDVDSRPNTESGDDGKRSAVEAESAEKMTCIIRETLALL</sequence>
<protein>
    <submittedName>
        <fullName evidence="2">Uncharacterized protein</fullName>
    </submittedName>
</protein>
<feature type="region of interest" description="Disordered" evidence="1">
    <location>
        <begin position="340"/>
        <end position="360"/>
    </location>
</feature>